<protein>
    <submittedName>
        <fullName evidence="8">Surface antigen</fullName>
    </submittedName>
</protein>
<feature type="domain" description="Bacterial surface antigen (D15)" evidence="7">
    <location>
        <begin position="948"/>
        <end position="1238"/>
    </location>
</feature>
<evidence type="ECO:0000259" key="7">
    <source>
        <dbReference type="Pfam" id="PF01103"/>
    </source>
</evidence>
<keyword evidence="3" id="KW-0378">Hydrolase</keyword>
<evidence type="ECO:0000256" key="3">
    <source>
        <dbReference type="ARBA" id="ARBA00022801"/>
    </source>
</evidence>
<reference evidence="9" key="1">
    <citation type="submission" date="2016-10" db="EMBL/GenBank/DDBJ databases">
        <authorList>
            <person name="Varghese N."/>
            <person name="Submissions S."/>
        </authorList>
    </citation>
    <scope>NUCLEOTIDE SEQUENCE [LARGE SCALE GENOMIC DNA]</scope>
    <source>
        <strain evidence="9">DSM 24499</strain>
    </source>
</reference>
<proteinExistence type="predicted"/>
<keyword evidence="9" id="KW-1185">Reference proteome</keyword>
<evidence type="ECO:0000256" key="5">
    <source>
        <dbReference type="SAM" id="SignalP"/>
    </source>
</evidence>
<keyword evidence="4" id="KW-0472">Membrane</keyword>
<evidence type="ECO:0000313" key="8">
    <source>
        <dbReference type="EMBL" id="SFC32868.1"/>
    </source>
</evidence>
<dbReference type="Proteomes" id="UP000199438">
    <property type="component" value="Unassembled WGS sequence"/>
</dbReference>
<dbReference type="PANTHER" id="PTHR10161">
    <property type="entry name" value="TARTRATE-RESISTANT ACID PHOSPHATASE TYPE 5"/>
    <property type="match status" value="1"/>
</dbReference>
<dbReference type="PROSITE" id="PS51257">
    <property type="entry name" value="PROKAR_LIPOPROTEIN"/>
    <property type="match status" value="1"/>
</dbReference>
<evidence type="ECO:0000256" key="1">
    <source>
        <dbReference type="ARBA" id="ARBA00004370"/>
    </source>
</evidence>
<evidence type="ECO:0000313" key="9">
    <source>
        <dbReference type="Proteomes" id="UP000199438"/>
    </source>
</evidence>
<feature type="chain" id="PRO_5011646681" evidence="5">
    <location>
        <begin position="18"/>
        <end position="1239"/>
    </location>
</feature>
<sequence>MKRYNYYCFLFILTLVAACTSSDPKYRKGEPTSNFGYPENKEIEKTFYLLGDGGYSPEGGTSKALVVFKKFIKERDTRGDYAIFLGDNIYPVGMPPKDDPLREQSEYRLDAQLDAVENYNGKVIYIPGNHDWYSERIDGLERQEEYLIEQYGDSLDWSPSTGCGLEIKEISDDIQMIIIDSQWYLEDWDKSPTVNDNCDQIKTREALFTEIESELKKSQNKTTIIALHHPIFSNGIHGGQYNFNRHLYPSQRKIPVPVLGSLAMLIRTTGGISIQDLQNERYKSLSDRLETMVKGRDRVIFVSGHEHTLQYIDHDGIKQIISGSGSKENYVALGTDGLFAFSLQGFAVYDVFKDGSSWVSYYRNRNNEPELMYQKEVFESPKPYKLGDFPDSFPQKKTASIYPEEDVDVSGLYRTLWGKRYRKLYGTDIEYNVADLDTLYGGLEPMREGGGHQTVSIRVKDSLNREYNIRRLRKDAVQFLQTVAYKDKPIEKQFQNTTAESIITDFYTSAHPFAFLAIPTLSEAIGLAHTNPKVFYMPKQDNLEELNEDHGDDVYMIVERPEEHWLDLESFGSPNHDIVSTAGMFERIRRDEKYKIDEPAYVKARIFDMLVGDWDRHQDQWRWAENEDGEGNHVFTPIPRDRDQVFSNFDGAFFGTLRSLVGLANQFAVYDEKLTNIEWFNIAAIGLDRSILQNTGKETWLEQAEYIQQNITDEVIENAFSNLPPETQGEITETVVEKLKGRRDNIVEIAERYYDYYAKLAIVTGTDKDDFIDVTRMPEGKTKVTIYRNKKGERADIVSDYIYDKEFTKDIWIYALDDDDIITVDGEGDRLIYVRIIGGQNNDIYRIRNKKKLKIYDHKSKPNTIEEGADARFRFTDQYDLNIYDKDKKVFKSTSITPGIGYNPDDGVKLGFKALYTINDFKRNPYTSQHELKAGYYFATDGFDLSYQARFATIIGDYNLQVGAHFTSPNFARNFFGYGNETVNLDDDLTLDYNRVKISRIGGDVGLVNATPFGSYFSYKASFETVEIDHTEGRFIDEFTPDDTEGFFDRKYFAGLDALYRYESYDDVLNPTRGMQFDLNLGAKLNTADTDRNYGYFKSYLEFYNSLIRSRKLVLKSHVQTQINIGTDYEFYQAAVLGGGSGLRGYRLQRFAGKSAFATGGDLRYSFNQFKTSFLPFQIGVFGGYDLGRVWLKDGNSDQWHDSYGGGIWINSAEAVNGTLHVFNGDEGWRVSFGFGFRF</sequence>
<dbReference type="AlphaFoldDB" id="A0A1I1IF38"/>
<feature type="domain" description="Calcineurin-like phosphoesterase" evidence="6">
    <location>
        <begin position="51"/>
        <end position="244"/>
    </location>
</feature>
<accession>A0A1I1IF38</accession>
<dbReference type="PANTHER" id="PTHR10161:SF14">
    <property type="entry name" value="TARTRATE-RESISTANT ACID PHOSPHATASE TYPE 5"/>
    <property type="match status" value="1"/>
</dbReference>
<feature type="signal peptide" evidence="5">
    <location>
        <begin position="1"/>
        <end position="17"/>
    </location>
</feature>
<dbReference type="Gene3D" id="3.60.21.10">
    <property type="match status" value="1"/>
</dbReference>
<dbReference type="Pfam" id="PF00149">
    <property type="entry name" value="Metallophos"/>
    <property type="match status" value="1"/>
</dbReference>
<dbReference type="InterPro" id="IPR029052">
    <property type="entry name" value="Metallo-depent_PP-like"/>
</dbReference>
<name>A0A1I1IF38_9FLAO</name>
<gene>
    <name evidence="8" type="ORF">SAMN04487907_103352</name>
</gene>
<dbReference type="SUPFAM" id="SSF56300">
    <property type="entry name" value="Metallo-dependent phosphatases"/>
    <property type="match status" value="1"/>
</dbReference>
<dbReference type="Gene3D" id="2.40.160.50">
    <property type="entry name" value="membrane protein fhac: a member of the omp85/tpsb transporter family"/>
    <property type="match status" value="1"/>
</dbReference>
<evidence type="ECO:0000259" key="6">
    <source>
        <dbReference type="Pfam" id="PF00149"/>
    </source>
</evidence>
<comment type="subcellular location">
    <subcellularLocation>
        <location evidence="1">Membrane</location>
    </subcellularLocation>
</comment>
<dbReference type="InterPro" id="IPR051558">
    <property type="entry name" value="Metallophosphoesterase_PAP"/>
</dbReference>
<evidence type="ECO:0000256" key="4">
    <source>
        <dbReference type="ARBA" id="ARBA00023136"/>
    </source>
</evidence>
<dbReference type="GO" id="GO:0016787">
    <property type="term" value="F:hydrolase activity"/>
    <property type="evidence" value="ECO:0007669"/>
    <property type="project" value="UniProtKB-KW"/>
</dbReference>
<dbReference type="InterPro" id="IPR000184">
    <property type="entry name" value="Bac_surfAg_D15"/>
</dbReference>
<dbReference type="Pfam" id="PF01103">
    <property type="entry name" value="Omp85"/>
    <property type="match status" value="1"/>
</dbReference>
<keyword evidence="2 5" id="KW-0732">Signal</keyword>
<dbReference type="InterPro" id="IPR004843">
    <property type="entry name" value="Calcineurin-like_PHP"/>
</dbReference>
<dbReference type="EMBL" id="FOKV01000003">
    <property type="protein sequence ID" value="SFC32868.1"/>
    <property type="molecule type" value="Genomic_DNA"/>
</dbReference>
<dbReference type="STRING" id="1334022.SAMN04487907_103352"/>
<organism evidence="8 9">
    <name type="scientific">Zunongwangia mangrovi</name>
    <dbReference type="NCBI Taxonomy" id="1334022"/>
    <lineage>
        <taxon>Bacteria</taxon>
        <taxon>Pseudomonadati</taxon>
        <taxon>Bacteroidota</taxon>
        <taxon>Flavobacteriia</taxon>
        <taxon>Flavobacteriales</taxon>
        <taxon>Flavobacteriaceae</taxon>
        <taxon>Zunongwangia</taxon>
    </lineage>
</organism>
<dbReference type="OrthoDB" id="333971at2"/>
<dbReference type="RefSeq" id="WP_092542198.1">
    <property type="nucleotide sequence ID" value="NZ_FOKV01000003.1"/>
</dbReference>
<evidence type="ECO:0000256" key="2">
    <source>
        <dbReference type="ARBA" id="ARBA00022729"/>
    </source>
</evidence>